<gene>
    <name evidence="2" type="ORF">DPMN_167178</name>
</gene>
<protein>
    <submittedName>
        <fullName evidence="2">Uncharacterized protein</fullName>
    </submittedName>
</protein>
<organism evidence="2 3">
    <name type="scientific">Dreissena polymorpha</name>
    <name type="common">Zebra mussel</name>
    <name type="synonym">Mytilus polymorpha</name>
    <dbReference type="NCBI Taxonomy" id="45954"/>
    <lineage>
        <taxon>Eukaryota</taxon>
        <taxon>Metazoa</taxon>
        <taxon>Spiralia</taxon>
        <taxon>Lophotrochozoa</taxon>
        <taxon>Mollusca</taxon>
        <taxon>Bivalvia</taxon>
        <taxon>Autobranchia</taxon>
        <taxon>Heteroconchia</taxon>
        <taxon>Euheterodonta</taxon>
        <taxon>Imparidentia</taxon>
        <taxon>Neoheterodontei</taxon>
        <taxon>Myida</taxon>
        <taxon>Dreissenoidea</taxon>
        <taxon>Dreissenidae</taxon>
        <taxon>Dreissena</taxon>
    </lineage>
</organism>
<evidence type="ECO:0000256" key="1">
    <source>
        <dbReference type="SAM" id="MobiDB-lite"/>
    </source>
</evidence>
<reference evidence="2" key="1">
    <citation type="journal article" date="2019" name="bioRxiv">
        <title>The Genome of the Zebra Mussel, Dreissena polymorpha: A Resource for Invasive Species Research.</title>
        <authorList>
            <person name="McCartney M.A."/>
            <person name="Auch B."/>
            <person name="Kono T."/>
            <person name="Mallez S."/>
            <person name="Zhang Y."/>
            <person name="Obille A."/>
            <person name="Becker A."/>
            <person name="Abrahante J.E."/>
            <person name="Garbe J."/>
            <person name="Badalamenti J.P."/>
            <person name="Herman A."/>
            <person name="Mangelson H."/>
            <person name="Liachko I."/>
            <person name="Sullivan S."/>
            <person name="Sone E.D."/>
            <person name="Koren S."/>
            <person name="Silverstein K.A.T."/>
            <person name="Beckman K.B."/>
            <person name="Gohl D.M."/>
        </authorList>
    </citation>
    <scope>NUCLEOTIDE SEQUENCE</scope>
    <source>
        <strain evidence="2">Duluth1</strain>
        <tissue evidence="2">Whole animal</tissue>
    </source>
</reference>
<name>A0A9D4F2S7_DREPO</name>
<keyword evidence="3" id="KW-1185">Reference proteome</keyword>
<evidence type="ECO:0000313" key="2">
    <source>
        <dbReference type="EMBL" id="KAH3789011.1"/>
    </source>
</evidence>
<dbReference type="AlphaFoldDB" id="A0A9D4F2S7"/>
<evidence type="ECO:0000313" key="3">
    <source>
        <dbReference type="Proteomes" id="UP000828390"/>
    </source>
</evidence>
<dbReference type="Proteomes" id="UP000828390">
    <property type="component" value="Unassembled WGS sequence"/>
</dbReference>
<feature type="compositionally biased region" description="Polar residues" evidence="1">
    <location>
        <begin position="9"/>
        <end position="21"/>
    </location>
</feature>
<accession>A0A9D4F2S7</accession>
<sequence>MGSTRIHHGSTTGSTTNQIPPISTPGYHHRFTTRNHQYPQIRPAPLRIIPPIVPAMI</sequence>
<dbReference type="EMBL" id="JAIWYP010000008">
    <property type="protein sequence ID" value="KAH3789011.1"/>
    <property type="molecule type" value="Genomic_DNA"/>
</dbReference>
<proteinExistence type="predicted"/>
<reference evidence="2" key="2">
    <citation type="submission" date="2020-11" db="EMBL/GenBank/DDBJ databases">
        <authorList>
            <person name="McCartney M.A."/>
            <person name="Auch B."/>
            <person name="Kono T."/>
            <person name="Mallez S."/>
            <person name="Becker A."/>
            <person name="Gohl D.M."/>
            <person name="Silverstein K.A.T."/>
            <person name="Koren S."/>
            <person name="Bechman K.B."/>
            <person name="Herman A."/>
            <person name="Abrahante J.E."/>
            <person name="Garbe J."/>
        </authorList>
    </citation>
    <scope>NUCLEOTIDE SEQUENCE</scope>
    <source>
        <strain evidence="2">Duluth1</strain>
        <tissue evidence="2">Whole animal</tissue>
    </source>
</reference>
<feature type="region of interest" description="Disordered" evidence="1">
    <location>
        <begin position="1"/>
        <end position="39"/>
    </location>
</feature>
<comment type="caution">
    <text evidence="2">The sequence shown here is derived from an EMBL/GenBank/DDBJ whole genome shotgun (WGS) entry which is preliminary data.</text>
</comment>